<dbReference type="InterPro" id="IPR021475">
    <property type="entry name" value="Pants/Emi1-like"/>
</dbReference>
<accession>A0A1A0HKP0</accession>
<keyword evidence="2" id="KW-1185">Reference proteome</keyword>
<reference evidence="1 2" key="1">
    <citation type="submission" date="2016-05" db="EMBL/GenBank/DDBJ databases">
        <title>Comparative genomics of biotechnologically important yeasts.</title>
        <authorList>
            <consortium name="DOE Joint Genome Institute"/>
            <person name="Riley R."/>
            <person name="Haridas S."/>
            <person name="Wolfe K.H."/>
            <person name="Lopes M.R."/>
            <person name="Hittinger C.T."/>
            <person name="Goker M."/>
            <person name="Salamov A."/>
            <person name="Wisecaver J."/>
            <person name="Long T.M."/>
            <person name="Aerts A.L."/>
            <person name="Barry K."/>
            <person name="Choi C."/>
            <person name="Clum A."/>
            <person name="Coughlan A.Y."/>
            <person name="Deshpande S."/>
            <person name="Douglass A.P."/>
            <person name="Hanson S.J."/>
            <person name="Klenk H.-P."/>
            <person name="LaButti K."/>
            <person name="Lapidus A."/>
            <person name="Lindquist E."/>
            <person name="Lipzen A."/>
            <person name="Meier-kolthoff J.P."/>
            <person name="Ohm R.A."/>
            <person name="Otillar R.P."/>
            <person name="Pangilinan J."/>
            <person name="Peng Y."/>
            <person name="Rokas A."/>
            <person name="Rosa C.A."/>
            <person name="Scheuner C."/>
            <person name="Sibirny A.A."/>
            <person name="Slot J.C."/>
            <person name="Stielow J.B."/>
            <person name="Sun H."/>
            <person name="Kurtzman C.P."/>
            <person name="Blackwell M."/>
            <person name="Grigoriev I.V."/>
            <person name="Jeffries T.W."/>
        </authorList>
    </citation>
    <scope>NUCLEOTIDE SEQUENCE [LARGE SCALE GENOMIC DNA]</scope>
    <source>
        <strain evidence="1 2">NRRL YB-4993</strain>
    </source>
</reference>
<dbReference type="STRING" id="869754.A0A1A0HKP0"/>
<gene>
    <name evidence="1" type="ORF">METBIDRAFT_131656</name>
</gene>
<dbReference type="AlphaFoldDB" id="A0A1A0HKP0"/>
<dbReference type="OrthoDB" id="2017405at2759"/>
<dbReference type="Pfam" id="PF11326">
    <property type="entry name" value="PANTS-like"/>
    <property type="match status" value="1"/>
</dbReference>
<name>A0A1A0HKP0_9ASCO</name>
<organism evidence="1 2">
    <name type="scientific">Metschnikowia bicuspidata var. bicuspidata NRRL YB-4993</name>
    <dbReference type="NCBI Taxonomy" id="869754"/>
    <lineage>
        <taxon>Eukaryota</taxon>
        <taxon>Fungi</taxon>
        <taxon>Dikarya</taxon>
        <taxon>Ascomycota</taxon>
        <taxon>Saccharomycotina</taxon>
        <taxon>Pichiomycetes</taxon>
        <taxon>Metschnikowiaceae</taxon>
        <taxon>Metschnikowia</taxon>
    </lineage>
</organism>
<dbReference type="PANTHER" id="PTHR28052">
    <property type="entry name" value="UPF0545 PROTEIN C22ORF39"/>
    <property type="match status" value="1"/>
</dbReference>
<evidence type="ECO:0000313" key="2">
    <source>
        <dbReference type="Proteomes" id="UP000092555"/>
    </source>
</evidence>
<proteinExistence type="predicted"/>
<dbReference type="EMBL" id="LXTC01000001">
    <property type="protein sequence ID" value="OBA24373.1"/>
    <property type="molecule type" value="Genomic_DNA"/>
</dbReference>
<dbReference type="GeneID" id="30027289"/>
<comment type="caution">
    <text evidence="1">The sequence shown here is derived from an EMBL/GenBank/DDBJ whole genome shotgun (WGS) entry which is preliminary data.</text>
</comment>
<sequence length="158" mass="18481">MPASQDKVSSEDKLLEDFQGFFIEETDPQIAEKRKEVLKTLRENDVESFPSDLTVITAFDEALQCFSIGGQVRNYYRYGTYSLCEAAREKMWFAFKNGAITNHQETDVDAVANNPKELQRRKTVQEYYKQKLMEKKMKGSSEDIWDKRKTLLKNPFKE</sequence>
<dbReference type="RefSeq" id="XP_018714854.1">
    <property type="nucleotide sequence ID" value="XM_018854313.1"/>
</dbReference>
<protein>
    <submittedName>
        <fullName evidence="1">Uncharacterized protein</fullName>
    </submittedName>
</protein>
<dbReference type="Proteomes" id="UP000092555">
    <property type="component" value="Unassembled WGS sequence"/>
</dbReference>
<evidence type="ECO:0000313" key="1">
    <source>
        <dbReference type="EMBL" id="OBA24373.1"/>
    </source>
</evidence>
<dbReference type="PANTHER" id="PTHR28052:SF1">
    <property type="entry name" value="UPF0545 PROTEIN C22ORF39"/>
    <property type="match status" value="1"/>
</dbReference>